<dbReference type="PANTHER" id="PTHR36981:SF1">
    <property type="entry name" value="P2X PURINORECEPTOR 7 INTRACELLULAR DOMAIN-CONTAINING PROTEIN"/>
    <property type="match status" value="1"/>
</dbReference>
<protein>
    <recommendedName>
        <fullName evidence="1">P2X purinoreceptor 7 intracellular domain-containing protein</fullName>
    </recommendedName>
</protein>
<evidence type="ECO:0000313" key="3">
    <source>
        <dbReference type="Proteomes" id="UP000694568"/>
    </source>
</evidence>
<dbReference type="Proteomes" id="UP000694568">
    <property type="component" value="Unplaced"/>
</dbReference>
<evidence type="ECO:0000313" key="2">
    <source>
        <dbReference type="Ensembl" id="ENSSLUP00000014375.1"/>
    </source>
</evidence>
<dbReference type="GeneTree" id="ENSGT00990000205944"/>
<dbReference type="PANTHER" id="PTHR36981">
    <property type="entry name" value="ZGC:195170"/>
    <property type="match status" value="1"/>
</dbReference>
<accession>A0A8C9XQY6</accession>
<dbReference type="Pfam" id="PF20478">
    <property type="entry name" value="P2RX7_C"/>
    <property type="match status" value="1"/>
</dbReference>
<reference evidence="2" key="1">
    <citation type="submission" date="2025-08" db="UniProtKB">
        <authorList>
            <consortium name="Ensembl"/>
        </authorList>
    </citation>
    <scope>IDENTIFICATION</scope>
</reference>
<organism evidence="2 3">
    <name type="scientific">Sander lucioperca</name>
    <name type="common">Pike-perch</name>
    <name type="synonym">Perca lucioperca</name>
    <dbReference type="NCBI Taxonomy" id="283035"/>
    <lineage>
        <taxon>Eukaryota</taxon>
        <taxon>Metazoa</taxon>
        <taxon>Chordata</taxon>
        <taxon>Craniata</taxon>
        <taxon>Vertebrata</taxon>
        <taxon>Euteleostomi</taxon>
        <taxon>Actinopterygii</taxon>
        <taxon>Neopterygii</taxon>
        <taxon>Teleostei</taxon>
        <taxon>Neoteleostei</taxon>
        <taxon>Acanthomorphata</taxon>
        <taxon>Eupercaria</taxon>
        <taxon>Perciformes</taxon>
        <taxon>Percoidei</taxon>
        <taxon>Percidae</taxon>
        <taxon>Luciopercinae</taxon>
        <taxon>Sander</taxon>
    </lineage>
</organism>
<name>A0A8C9XQY6_SANLU</name>
<sequence length="196" mass="22349">KGEMKRPCFCTGSSYIYKKNHLEDELERPVESVCPIAYAFEPIRRGNRAVVRRYVEQPVVVWGEERVGNTTWCQCGCCTAMPTVSESICCQEADLDHVLRGQSCITMACTFAILCREVDVVEVAMLSLKEVRAETLERPINSCLFRLTAYRQFTLWARGRLGKKNRIPIPACVVGSIRAVFHPWNIMWFNGHLNSI</sequence>
<evidence type="ECO:0000259" key="1">
    <source>
        <dbReference type="Pfam" id="PF20478"/>
    </source>
</evidence>
<dbReference type="AlphaFoldDB" id="A0A8C9XQY6"/>
<keyword evidence="3" id="KW-1185">Reference proteome</keyword>
<reference evidence="2" key="2">
    <citation type="submission" date="2025-09" db="UniProtKB">
        <authorList>
            <consortium name="Ensembl"/>
        </authorList>
    </citation>
    <scope>IDENTIFICATION</scope>
</reference>
<dbReference type="Ensembl" id="ENSSLUT00000014841.1">
    <property type="protein sequence ID" value="ENSSLUP00000014375.1"/>
    <property type="gene ID" value="ENSSLUG00000006735.1"/>
</dbReference>
<dbReference type="InterPro" id="IPR046815">
    <property type="entry name" value="P2RX7_C"/>
</dbReference>
<feature type="domain" description="P2X purinoreceptor 7 intracellular" evidence="1">
    <location>
        <begin position="67"/>
        <end position="181"/>
    </location>
</feature>
<proteinExistence type="predicted"/>